<feature type="compositionally biased region" description="Low complexity" evidence="4">
    <location>
        <begin position="193"/>
        <end position="219"/>
    </location>
</feature>
<proteinExistence type="predicted"/>
<comment type="caution">
    <text evidence="6">The sequence shown here is derived from an EMBL/GenBank/DDBJ whole genome shotgun (WGS) entry which is preliminary data.</text>
</comment>
<dbReference type="InterPro" id="IPR050810">
    <property type="entry name" value="Bact_Secretion_Sys_Channel"/>
</dbReference>
<keyword evidence="1" id="KW-0813">Transport</keyword>
<dbReference type="InterPro" id="IPR011662">
    <property type="entry name" value="Secretin/TonB_short_N"/>
</dbReference>
<dbReference type="Pfam" id="PF07655">
    <property type="entry name" value="Secretin_N_2"/>
    <property type="match status" value="1"/>
</dbReference>
<dbReference type="SMART" id="SM00965">
    <property type="entry name" value="STN"/>
    <property type="match status" value="1"/>
</dbReference>
<keyword evidence="7" id="KW-1185">Reference proteome</keyword>
<evidence type="ECO:0000256" key="2">
    <source>
        <dbReference type="ARBA" id="ARBA00023136"/>
    </source>
</evidence>
<dbReference type="InterPro" id="IPR004846">
    <property type="entry name" value="T2SS/T3SS_dom"/>
</dbReference>
<keyword evidence="2" id="KW-0472">Membrane</keyword>
<protein>
    <submittedName>
        <fullName evidence="6">MSHA type pilus biogenesis protein MshL</fullName>
    </submittedName>
</protein>
<sequence>MITTSPPMKKTTTKIKIALSALCFVLVGCQTVPRDPIELKEDLDIAIKQAKAFNAPKPLTLVPNSVQQELMFNDINQAKQGMLAEKRLEITATEVDAKDFFQAIVRGSRYNIVIHPDVVGQISLSLNNVTLTEALTVVEDVYGYEIIRTGNIVKVFPPGIRTETMALNYLFLKRFGSSSTTINSGGVSENDPNSGNNSNNNSNNSSSNNRNSSSNNQSSGVNVYTENESDFWAEIKESLTAFVGTGNGRSVIISPQAGLVTVRAFPKEIKAVKKFIKATESHLHRQVIIEAKIMEVTLNDEYQQGIKWGKILDQVGSAELIYSTTGNIIGNVISNTIGGVSRLAFSKHTNGSDFSGVIELLQTQGNVQVLSSPRITVTNNQKAVIKVGEDEYFVTEVSSTITTGTSTTTTPEVELTPFFSGIALDVTPQISENGSVILHVHSSVTITEEQNKVIQIGSEVLILPLARSRVRESDTIIRAQSGEVVIIGGLIETYKVDIESKTPFLGDIPFFGELFKSKSQKMQKRELVIMLTATVVGQDTWKNQLQVARNLLTKWFPEELETCELSAEGELTPVCQTQCADAEYARSHDVCQLAQKDATKLNN</sequence>
<evidence type="ECO:0000256" key="3">
    <source>
        <dbReference type="ARBA" id="ARBA00023237"/>
    </source>
</evidence>
<dbReference type="Gene3D" id="3.30.1370.130">
    <property type="match status" value="1"/>
</dbReference>
<accession>A0ABQ0MPV5</accession>
<reference evidence="6 7" key="1">
    <citation type="submission" date="2017-06" db="EMBL/GenBank/DDBJ databases">
        <title>Whole Genome Sequences of Colwellia marinimaniae MTCD1.</title>
        <authorList>
            <person name="Kusumoto H."/>
            <person name="Inoue M."/>
            <person name="Tanikawa K."/>
            <person name="Maeji H."/>
            <person name="Cameron J.H."/>
            <person name="Bartlett D.H."/>
        </authorList>
    </citation>
    <scope>NUCLEOTIDE SEQUENCE [LARGE SCALE GENOMIC DNA]</scope>
    <source>
        <strain evidence="6 7">MTCD1</strain>
    </source>
</reference>
<dbReference type="EMBL" id="BDQM01000001">
    <property type="protein sequence ID" value="GAW94410.1"/>
    <property type="molecule type" value="Genomic_DNA"/>
</dbReference>
<dbReference type="PRINTS" id="PR00811">
    <property type="entry name" value="BCTERIALGSPD"/>
</dbReference>
<gene>
    <name evidence="6" type="primary">mshL</name>
    <name evidence="6" type="ORF">MTCD1_00006</name>
</gene>
<evidence type="ECO:0000313" key="7">
    <source>
        <dbReference type="Proteomes" id="UP000197068"/>
    </source>
</evidence>
<evidence type="ECO:0000256" key="4">
    <source>
        <dbReference type="SAM" id="MobiDB-lite"/>
    </source>
</evidence>
<dbReference type="PANTHER" id="PTHR30332">
    <property type="entry name" value="PROBABLE GENERAL SECRETION PATHWAY PROTEIN D"/>
    <property type="match status" value="1"/>
</dbReference>
<evidence type="ECO:0000256" key="1">
    <source>
        <dbReference type="ARBA" id="ARBA00022448"/>
    </source>
</evidence>
<feature type="region of interest" description="Disordered" evidence="4">
    <location>
        <begin position="182"/>
        <end position="222"/>
    </location>
</feature>
<dbReference type="InterPro" id="IPR013358">
    <property type="entry name" value="Pilus_biogenesis_MshL"/>
</dbReference>
<keyword evidence="3" id="KW-0998">Cell outer membrane</keyword>
<feature type="compositionally biased region" description="Polar residues" evidence="4">
    <location>
        <begin position="182"/>
        <end position="192"/>
    </location>
</feature>
<dbReference type="Pfam" id="PF00263">
    <property type="entry name" value="Secretin"/>
    <property type="match status" value="1"/>
</dbReference>
<dbReference type="InterPro" id="IPR001775">
    <property type="entry name" value="GspD/PilQ"/>
</dbReference>
<evidence type="ECO:0000313" key="6">
    <source>
        <dbReference type="EMBL" id="GAW94410.1"/>
    </source>
</evidence>
<organism evidence="6 7">
    <name type="scientific">Colwellia marinimaniae</name>
    <dbReference type="NCBI Taxonomy" id="1513592"/>
    <lineage>
        <taxon>Bacteria</taxon>
        <taxon>Pseudomonadati</taxon>
        <taxon>Pseudomonadota</taxon>
        <taxon>Gammaproteobacteria</taxon>
        <taxon>Alteromonadales</taxon>
        <taxon>Colwelliaceae</taxon>
        <taxon>Colwellia</taxon>
    </lineage>
</organism>
<feature type="domain" description="Secretin/TonB short N-terminal" evidence="5">
    <location>
        <begin position="110"/>
        <end position="158"/>
    </location>
</feature>
<name>A0ABQ0MPV5_9GAMM</name>
<dbReference type="InterPro" id="IPR011514">
    <property type="entry name" value="Secretin_N_2"/>
</dbReference>
<dbReference type="NCBIfam" id="TIGR02519">
    <property type="entry name" value="pilus_MshL"/>
    <property type="match status" value="1"/>
</dbReference>
<evidence type="ECO:0000259" key="5">
    <source>
        <dbReference type="SMART" id="SM00965"/>
    </source>
</evidence>
<dbReference type="Proteomes" id="UP000197068">
    <property type="component" value="Unassembled WGS sequence"/>
</dbReference>
<dbReference type="PANTHER" id="PTHR30332:SF17">
    <property type="entry name" value="TYPE IV PILIATION SYSTEM PROTEIN DR_0774-RELATED"/>
    <property type="match status" value="1"/>
</dbReference>